<keyword evidence="14" id="KW-1185">Reference proteome</keyword>
<dbReference type="PROSITE" id="PS51278">
    <property type="entry name" value="GATASE_TYPE_2"/>
    <property type="match status" value="1"/>
</dbReference>
<dbReference type="CDD" id="cd00714">
    <property type="entry name" value="GFAT"/>
    <property type="match status" value="1"/>
</dbReference>
<dbReference type="PANTHER" id="PTHR10937">
    <property type="entry name" value="GLUCOSAMINE--FRUCTOSE-6-PHOSPHATE AMINOTRANSFERASE, ISOMERIZING"/>
    <property type="match status" value="1"/>
</dbReference>
<dbReference type="InterPro" id="IPR047084">
    <property type="entry name" value="GFAT_N"/>
</dbReference>
<feature type="domain" description="Glutamine amidotransferase type-2" evidence="11">
    <location>
        <begin position="2"/>
        <end position="219"/>
    </location>
</feature>
<dbReference type="CDD" id="cd05008">
    <property type="entry name" value="SIS_GlmS_GlmD_1"/>
    <property type="match status" value="1"/>
</dbReference>
<dbReference type="InterPro" id="IPR035466">
    <property type="entry name" value="GlmS/AgaS_SIS"/>
</dbReference>
<dbReference type="Gene3D" id="3.40.50.10490">
    <property type="entry name" value="Glucose-6-phosphate isomerase like protein, domain 1"/>
    <property type="match status" value="2"/>
</dbReference>
<evidence type="ECO:0000259" key="11">
    <source>
        <dbReference type="PROSITE" id="PS51278"/>
    </source>
</evidence>
<dbReference type="GO" id="GO:0005829">
    <property type="term" value="C:cytosol"/>
    <property type="evidence" value="ECO:0007669"/>
    <property type="project" value="TreeGrafter"/>
</dbReference>
<feature type="initiator methionine" description="Removed" evidence="10">
    <location>
        <position position="1"/>
    </location>
</feature>
<sequence length="615" mass="67520">MCGIVGAIAERNISNVLLEGLKRLEYRGYDSAGLTVIRDGQLYRERQVGKVQSLVDAVASNTDNFKGNIGIAHTRWATHGEPAQQNAHPHVSGKVAVVHNGIVENYGPLKQEMLDKGYIFTSQTDTEVVAHLVADAYQQTNDLFKAVEQVVPRLHGAFALGVLHVDNPDELITVRLGSPLVIGVGIGENFIASDQLALLPVTNRFMYLEEGDIAVIKRNSIEVFANGVAVERAVTELDAKHHNADKGEFKHYMLKEIYEQPDAVALTLEMGIDADDLKPEFLQRHEEALAKVSQIQVLACGTSYHAGMVAKYWFESLTRLPCSVEVASEYRYREPVVVDNTLVICLSQSGETADTLSALRETQRRAQAGEFNGLVSLSVCNVATSSLVRETDIFVPTLAGVEIGVASTKAFTTQLAALMLLVLKVGKVQQRINADELKTIVTEMHNLKGQLDKSLALDKAIEDMSQKFEDKKSTLFLGRGVQYPIALEGALKLKEISYIHAEGYAAGELKHGPLALVDKDMPIVVLAPKDSMLDKLKANMQEVHARHGELFVFASESSDLVSDERLHVINVPDVNEHLAPIVYSIPVQFLSYHVAVMRGTDVDQPRNLAKSVTVE</sequence>
<gene>
    <name evidence="10 13" type="primary">glmS</name>
    <name evidence="13" type="ORF">GB996_07380</name>
</gene>
<accession>A0A844M277</accession>
<reference evidence="13 14" key="1">
    <citation type="journal article" date="2019" name="PLoS ONE">
        <title>Pup mortality in New Zealand sea lions (Phocarctos hookeri) at Enderby Island, Auckland Islands, 2013-18.</title>
        <authorList>
            <person name="Michael S.A."/>
            <person name="Hayman D.T.S."/>
            <person name="Gray R."/>
            <person name="Zhang J."/>
            <person name="Rogers L."/>
            <person name="Roe W.D."/>
        </authorList>
    </citation>
    <scope>NUCLEOTIDE SEQUENCE [LARGE SCALE GENOMIC DNA]</scope>
    <source>
        <strain evidence="13 14">SM868</strain>
    </source>
</reference>
<dbReference type="Proteomes" id="UP000442109">
    <property type="component" value="Unassembled WGS sequence"/>
</dbReference>
<dbReference type="Gene3D" id="3.60.20.10">
    <property type="entry name" value="Glutamine Phosphoribosylpyrophosphate, subunit 1, domain 1"/>
    <property type="match status" value="1"/>
</dbReference>
<dbReference type="FunFam" id="3.60.20.10:FF:000006">
    <property type="entry name" value="Glutamine--fructose-6-phosphate aminotransferase [isomerizing]"/>
    <property type="match status" value="1"/>
</dbReference>
<feature type="active site" description="Nucleophile; for GATase activity" evidence="10">
    <location>
        <position position="2"/>
    </location>
</feature>
<dbReference type="NCBIfam" id="TIGR01135">
    <property type="entry name" value="glmS"/>
    <property type="match status" value="1"/>
</dbReference>
<dbReference type="AlphaFoldDB" id="A0A844M277"/>
<dbReference type="OrthoDB" id="9761808at2"/>
<dbReference type="HAMAP" id="MF_00164">
    <property type="entry name" value="GlmS"/>
    <property type="match status" value="1"/>
</dbReference>
<name>A0A844M277_9GAMM</name>
<keyword evidence="5 10" id="KW-0963">Cytoplasm</keyword>
<keyword evidence="7 10" id="KW-0808">Transferase</keyword>
<dbReference type="GO" id="GO:0006047">
    <property type="term" value="P:UDP-N-acetylglucosamine metabolic process"/>
    <property type="evidence" value="ECO:0007669"/>
    <property type="project" value="TreeGrafter"/>
</dbReference>
<feature type="domain" description="SIS" evidence="12">
    <location>
        <begin position="464"/>
        <end position="605"/>
    </location>
</feature>
<dbReference type="FunFam" id="3.40.50.10490:FF:000002">
    <property type="entry name" value="Glutamine--fructose-6-phosphate aminotransferase [isomerizing]"/>
    <property type="match status" value="1"/>
</dbReference>
<evidence type="ECO:0000256" key="9">
    <source>
        <dbReference type="ARBA" id="ARBA00022962"/>
    </source>
</evidence>
<evidence type="ECO:0000256" key="8">
    <source>
        <dbReference type="ARBA" id="ARBA00022737"/>
    </source>
</evidence>
<dbReference type="EC" id="2.6.1.16" evidence="3 10"/>
<dbReference type="InterPro" id="IPR035490">
    <property type="entry name" value="GlmS/FrlB_SIS"/>
</dbReference>
<dbReference type="InterPro" id="IPR029055">
    <property type="entry name" value="Ntn_hydrolases_N"/>
</dbReference>
<dbReference type="Pfam" id="PF13522">
    <property type="entry name" value="GATase_6"/>
    <property type="match status" value="1"/>
</dbReference>
<comment type="subunit">
    <text evidence="10">Homodimer.</text>
</comment>
<dbReference type="PANTHER" id="PTHR10937:SF0">
    <property type="entry name" value="GLUTAMINE--FRUCTOSE-6-PHOSPHATE TRANSAMINASE (ISOMERIZING)"/>
    <property type="match status" value="1"/>
</dbReference>
<evidence type="ECO:0000256" key="10">
    <source>
        <dbReference type="HAMAP-Rule" id="MF_00164"/>
    </source>
</evidence>
<evidence type="ECO:0000256" key="4">
    <source>
        <dbReference type="ARBA" id="ARBA00016090"/>
    </source>
</evidence>
<feature type="active site" description="For Fru-6P isomerization activity" evidence="10">
    <location>
        <position position="610"/>
    </location>
</feature>
<dbReference type="RefSeq" id="WP_011961492.1">
    <property type="nucleotide sequence ID" value="NZ_WFKQ01000005.1"/>
</dbReference>
<evidence type="ECO:0000256" key="3">
    <source>
        <dbReference type="ARBA" id="ARBA00012916"/>
    </source>
</evidence>
<dbReference type="GO" id="GO:0005975">
    <property type="term" value="P:carbohydrate metabolic process"/>
    <property type="evidence" value="ECO:0007669"/>
    <property type="project" value="UniProtKB-UniRule"/>
</dbReference>
<evidence type="ECO:0000313" key="13">
    <source>
        <dbReference type="EMBL" id="MUG32617.1"/>
    </source>
</evidence>
<dbReference type="NCBIfam" id="NF001484">
    <property type="entry name" value="PRK00331.1"/>
    <property type="match status" value="1"/>
</dbReference>
<dbReference type="InterPro" id="IPR001347">
    <property type="entry name" value="SIS_dom"/>
</dbReference>
<evidence type="ECO:0000256" key="6">
    <source>
        <dbReference type="ARBA" id="ARBA00022576"/>
    </source>
</evidence>
<dbReference type="SUPFAM" id="SSF56235">
    <property type="entry name" value="N-terminal nucleophile aminohydrolases (Ntn hydrolases)"/>
    <property type="match status" value="1"/>
</dbReference>
<dbReference type="InterPro" id="IPR017932">
    <property type="entry name" value="GATase_2_dom"/>
</dbReference>
<feature type="domain" description="SIS" evidence="12">
    <location>
        <begin position="285"/>
        <end position="431"/>
    </location>
</feature>
<dbReference type="EMBL" id="WFKQ01000005">
    <property type="protein sequence ID" value="MUG32617.1"/>
    <property type="molecule type" value="Genomic_DNA"/>
</dbReference>
<dbReference type="SUPFAM" id="SSF53697">
    <property type="entry name" value="SIS domain"/>
    <property type="match status" value="1"/>
</dbReference>
<dbReference type="CDD" id="cd05009">
    <property type="entry name" value="SIS_GlmS_GlmD_2"/>
    <property type="match status" value="1"/>
</dbReference>
<evidence type="ECO:0000313" key="14">
    <source>
        <dbReference type="Proteomes" id="UP000442109"/>
    </source>
</evidence>
<dbReference type="InterPro" id="IPR046348">
    <property type="entry name" value="SIS_dom_sf"/>
</dbReference>
<comment type="subcellular location">
    <subcellularLocation>
        <location evidence="2 10">Cytoplasm</location>
    </subcellularLocation>
</comment>
<dbReference type="GO" id="GO:0006002">
    <property type="term" value="P:fructose 6-phosphate metabolic process"/>
    <property type="evidence" value="ECO:0007669"/>
    <property type="project" value="TreeGrafter"/>
</dbReference>
<dbReference type="InterPro" id="IPR005855">
    <property type="entry name" value="GFAT"/>
</dbReference>
<dbReference type="FunFam" id="3.40.50.10490:FF:000001">
    <property type="entry name" value="Glutamine--fructose-6-phosphate aminotransferase [isomerizing]"/>
    <property type="match status" value="1"/>
</dbReference>
<dbReference type="GO" id="GO:0046349">
    <property type="term" value="P:amino sugar biosynthetic process"/>
    <property type="evidence" value="ECO:0007669"/>
    <property type="project" value="UniProtKB-ARBA"/>
</dbReference>
<evidence type="ECO:0000256" key="5">
    <source>
        <dbReference type="ARBA" id="ARBA00022490"/>
    </source>
</evidence>
<dbReference type="GO" id="GO:0006487">
    <property type="term" value="P:protein N-linked glycosylation"/>
    <property type="evidence" value="ECO:0007669"/>
    <property type="project" value="TreeGrafter"/>
</dbReference>
<dbReference type="GO" id="GO:0097367">
    <property type="term" value="F:carbohydrate derivative binding"/>
    <property type="evidence" value="ECO:0007669"/>
    <property type="project" value="InterPro"/>
</dbReference>
<dbReference type="PROSITE" id="PS51464">
    <property type="entry name" value="SIS"/>
    <property type="match status" value="2"/>
</dbReference>
<organism evidence="13 14">
    <name type="scientific">Psychrobacter sanguinis</name>
    <dbReference type="NCBI Taxonomy" id="861445"/>
    <lineage>
        <taxon>Bacteria</taxon>
        <taxon>Pseudomonadati</taxon>
        <taxon>Pseudomonadota</taxon>
        <taxon>Gammaproteobacteria</taxon>
        <taxon>Moraxellales</taxon>
        <taxon>Moraxellaceae</taxon>
        <taxon>Psychrobacter</taxon>
    </lineage>
</organism>
<keyword evidence="9" id="KW-0315">Glutamine amidotransferase</keyword>
<keyword evidence="8" id="KW-0677">Repeat</keyword>
<dbReference type="GO" id="GO:0004360">
    <property type="term" value="F:glutamine-fructose-6-phosphate transaminase (isomerizing) activity"/>
    <property type="evidence" value="ECO:0007669"/>
    <property type="project" value="UniProtKB-UniRule"/>
</dbReference>
<dbReference type="Pfam" id="PF01380">
    <property type="entry name" value="SIS"/>
    <property type="match status" value="2"/>
</dbReference>
<proteinExistence type="inferred from homology"/>
<keyword evidence="6 10" id="KW-0032">Aminotransferase</keyword>
<comment type="catalytic activity">
    <reaction evidence="1 10">
        <text>D-fructose 6-phosphate + L-glutamine = D-glucosamine 6-phosphate + L-glutamate</text>
        <dbReference type="Rhea" id="RHEA:13237"/>
        <dbReference type="ChEBI" id="CHEBI:29985"/>
        <dbReference type="ChEBI" id="CHEBI:58359"/>
        <dbReference type="ChEBI" id="CHEBI:58725"/>
        <dbReference type="ChEBI" id="CHEBI:61527"/>
        <dbReference type="EC" id="2.6.1.16"/>
    </reaction>
</comment>
<comment type="caution">
    <text evidence="13">The sequence shown here is derived from an EMBL/GenBank/DDBJ whole genome shotgun (WGS) entry which is preliminary data.</text>
</comment>
<protein>
    <recommendedName>
        <fullName evidence="4 10">Glutamine--fructose-6-phosphate aminotransferase [isomerizing]</fullName>
        <ecNumber evidence="3 10">2.6.1.16</ecNumber>
    </recommendedName>
    <alternativeName>
        <fullName evidence="10">D-fructose-6-phosphate amidotransferase</fullName>
    </alternativeName>
    <alternativeName>
        <fullName evidence="10">GFAT</fullName>
    </alternativeName>
    <alternativeName>
        <fullName evidence="10">Glucosamine-6-phosphate synthase</fullName>
    </alternativeName>
    <alternativeName>
        <fullName evidence="10">Hexosephosphate aminotransferase</fullName>
    </alternativeName>
    <alternativeName>
        <fullName evidence="10">L-glutamine--D-fructose-6-phosphate amidotransferase</fullName>
    </alternativeName>
</protein>
<evidence type="ECO:0000256" key="1">
    <source>
        <dbReference type="ARBA" id="ARBA00001031"/>
    </source>
</evidence>
<evidence type="ECO:0000259" key="12">
    <source>
        <dbReference type="PROSITE" id="PS51464"/>
    </source>
</evidence>
<comment type="function">
    <text evidence="10">Catalyzes the first step in hexosamine metabolism, converting fructose-6P into glucosamine-6P using glutamine as a nitrogen source.</text>
</comment>
<evidence type="ECO:0000256" key="2">
    <source>
        <dbReference type="ARBA" id="ARBA00004496"/>
    </source>
</evidence>
<evidence type="ECO:0000256" key="7">
    <source>
        <dbReference type="ARBA" id="ARBA00022679"/>
    </source>
</evidence>